<comment type="caution">
    <text evidence="9">The sequence shown here is derived from an EMBL/GenBank/DDBJ whole genome shotgun (WGS) entry which is preliminary data.</text>
</comment>
<dbReference type="InterPro" id="IPR008927">
    <property type="entry name" value="6-PGluconate_DH-like_C_sf"/>
</dbReference>
<comment type="similarity">
    <text evidence="1 6">Belongs to the HIBADH-related family.</text>
</comment>
<dbReference type="InterPro" id="IPR015815">
    <property type="entry name" value="HIBADH-related"/>
</dbReference>
<evidence type="ECO:0000259" key="7">
    <source>
        <dbReference type="Pfam" id="PF03446"/>
    </source>
</evidence>
<protein>
    <recommendedName>
        <fullName evidence="6">3-hydroxyisobutyrate dehydrogenase</fullName>
        <shortName evidence="6">HIBADH</shortName>
        <ecNumber evidence="6">1.1.1.31</ecNumber>
    </recommendedName>
</protein>
<dbReference type="PIRSF" id="PIRSF000103">
    <property type="entry name" value="HIBADH"/>
    <property type="match status" value="1"/>
</dbReference>
<dbReference type="GO" id="GO:0051287">
    <property type="term" value="F:NAD binding"/>
    <property type="evidence" value="ECO:0007669"/>
    <property type="project" value="InterPro"/>
</dbReference>
<dbReference type="EMBL" id="SAUW01000006">
    <property type="protein sequence ID" value="RWR12937.1"/>
    <property type="molecule type" value="Genomic_DNA"/>
</dbReference>
<dbReference type="RefSeq" id="WP_128269315.1">
    <property type="nucleotide sequence ID" value="NZ_SAUW01000006.1"/>
</dbReference>
<keyword evidence="4 6" id="KW-0520">NAD</keyword>
<dbReference type="Gene3D" id="3.40.50.720">
    <property type="entry name" value="NAD(P)-binding Rossmann-like Domain"/>
    <property type="match status" value="1"/>
</dbReference>
<keyword evidence="2 6" id="KW-0101">Branched-chain amino acid catabolism</keyword>
<evidence type="ECO:0000256" key="1">
    <source>
        <dbReference type="ARBA" id="ARBA00009080"/>
    </source>
</evidence>
<dbReference type="InterPro" id="IPR006115">
    <property type="entry name" value="6PGDH_NADP-bd"/>
</dbReference>
<sequence>MKIAFIGLGGMGARMAANLVEAGHQVTGYDPEAPAPEGVTAAASAPEAVEGADVVMTMLPDAQGLRVTAATVIPAMREGAVLCDCSTVDVDTARAIAAEALAAGLHPVDAPFSGGRIGAEEGRLFFMVGGTDEAVTRVMPLLDILGQRVVHCGGSGTGQAAKLINNMMLGVGMIATCEAFALADRLDLDRQKMYEVVSNSSGRNWSLEAYCPAPGVGPKTPADNGYLPGFSSEFMLGDLRMAQLSAQSADADTPMAALATELYARFVEEEGGAGKDFSAMLPRFEKRGQA</sequence>
<dbReference type="PROSITE" id="PS00895">
    <property type="entry name" value="3_HYDROXYISOBUT_DH"/>
    <property type="match status" value="1"/>
</dbReference>
<dbReference type="InterPro" id="IPR029154">
    <property type="entry name" value="HIBADH-like_NADP-bd"/>
</dbReference>
<keyword evidence="3 6" id="KW-0560">Oxidoreductase</keyword>
<feature type="active site" evidence="5">
    <location>
        <position position="162"/>
    </location>
</feature>
<evidence type="ECO:0000313" key="9">
    <source>
        <dbReference type="EMBL" id="RWR12937.1"/>
    </source>
</evidence>
<dbReference type="PANTHER" id="PTHR22981:SF7">
    <property type="entry name" value="3-HYDROXYISOBUTYRATE DEHYDROGENASE, MITOCHONDRIAL"/>
    <property type="match status" value="1"/>
</dbReference>
<accession>A0A443IXW3</accession>
<proteinExistence type="inferred from homology"/>
<dbReference type="Pfam" id="PF14833">
    <property type="entry name" value="NAD_binding_11"/>
    <property type="match status" value="1"/>
</dbReference>
<evidence type="ECO:0000256" key="5">
    <source>
        <dbReference type="PIRSR" id="PIRSR000103-1"/>
    </source>
</evidence>
<organism evidence="9 10">
    <name type="scientific">Paenirhodobacter populi</name>
    <dbReference type="NCBI Taxonomy" id="2306993"/>
    <lineage>
        <taxon>Bacteria</taxon>
        <taxon>Pseudomonadati</taxon>
        <taxon>Pseudomonadota</taxon>
        <taxon>Alphaproteobacteria</taxon>
        <taxon>Rhodobacterales</taxon>
        <taxon>Rhodobacter group</taxon>
        <taxon>Paenirhodobacter</taxon>
    </lineage>
</organism>
<evidence type="ECO:0000313" key="10">
    <source>
        <dbReference type="Proteomes" id="UP000285710"/>
    </source>
</evidence>
<evidence type="ECO:0000256" key="2">
    <source>
        <dbReference type="ARBA" id="ARBA00022456"/>
    </source>
</evidence>
<dbReference type="Proteomes" id="UP000285710">
    <property type="component" value="Unassembled WGS sequence"/>
</dbReference>
<gene>
    <name evidence="9" type="primary">mmsB</name>
    <name evidence="9" type="ORF">D2T33_06970</name>
</gene>
<dbReference type="PANTHER" id="PTHR22981">
    <property type="entry name" value="3-HYDROXYISOBUTYRATE DEHYDROGENASE-RELATED"/>
    <property type="match status" value="1"/>
</dbReference>
<comment type="catalytic activity">
    <reaction evidence="6">
        <text>3-hydroxy-2-methylpropanoate + NAD(+) = 2-methyl-3-oxopropanoate + NADH + H(+)</text>
        <dbReference type="Rhea" id="RHEA:17681"/>
        <dbReference type="ChEBI" id="CHEBI:11805"/>
        <dbReference type="ChEBI" id="CHEBI:15378"/>
        <dbReference type="ChEBI" id="CHEBI:57540"/>
        <dbReference type="ChEBI" id="CHEBI:57700"/>
        <dbReference type="ChEBI" id="CHEBI:57945"/>
        <dbReference type="EC" id="1.1.1.31"/>
    </reaction>
</comment>
<dbReference type="FunFam" id="1.10.1040.10:FF:000006">
    <property type="entry name" value="3-hydroxyisobutyrate dehydrogenase"/>
    <property type="match status" value="1"/>
</dbReference>
<dbReference type="EC" id="1.1.1.31" evidence="6"/>
<dbReference type="InterPro" id="IPR002204">
    <property type="entry name" value="3-OH-isobutyrate_DH-rel_CS"/>
</dbReference>
<feature type="domain" description="3-hydroxyisobutyrate dehydrogenase-like NAD-binding" evidence="8">
    <location>
        <begin position="156"/>
        <end position="281"/>
    </location>
</feature>
<dbReference type="SUPFAM" id="SSF48179">
    <property type="entry name" value="6-phosphogluconate dehydrogenase C-terminal domain-like"/>
    <property type="match status" value="1"/>
</dbReference>
<feature type="domain" description="6-phosphogluconate dehydrogenase NADP-binding" evidence="7">
    <location>
        <begin position="2"/>
        <end position="153"/>
    </location>
</feature>
<keyword evidence="10" id="KW-1185">Reference proteome</keyword>
<dbReference type="SUPFAM" id="SSF51735">
    <property type="entry name" value="NAD(P)-binding Rossmann-fold domains"/>
    <property type="match status" value="1"/>
</dbReference>
<dbReference type="InterPro" id="IPR013328">
    <property type="entry name" value="6PGD_dom2"/>
</dbReference>
<dbReference type="Gene3D" id="1.10.1040.10">
    <property type="entry name" value="N-(1-d-carboxylethyl)-l-norvaline Dehydrogenase, domain 2"/>
    <property type="match status" value="1"/>
</dbReference>
<dbReference type="NCBIfam" id="TIGR01692">
    <property type="entry name" value="HIBADH"/>
    <property type="match status" value="1"/>
</dbReference>
<evidence type="ECO:0000256" key="4">
    <source>
        <dbReference type="ARBA" id="ARBA00023027"/>
    </source>
</evidence>
<reference evidence="9 10" key="1">
    <citation type="submission" date="2019-01" db="EMBL/GenBank/DDBJ databases">
        <title>Sinorhodobacter populi sp. nov. isolated from the symptomatic bark tissue of Populus euramericana canker.</title>
        <authorList>
            <person name="Xu G."/>
        </authorList>
    </citation>
    <scope>NUCLEOTIDE SEQUENCE [LARGE SCALE GENOMIC DNA]</scope>
    <source>
        <strain evidence="9 10">2D-5</strain>
    </source>
</reference>
<dbReference type="GO" id="GO:0008442">
    <property type="term" value="F:3-hydroxyisobutyrate dehydrogenase activity"/>
    <property type="evidence" value="ECO:0007669"/>
    <property type="project" value="UniProtKB-EC"/>
</dbReference>
<dbReference type="GO" id="GO:0050661">
    <property type="term" value="F:NADP binding"/>
    <property type="evidence" value="ECO:0007669"/>
    <property type="project" value="InterPro"/>
</dbReference>
<dbReference type="InterPro" id="IPR011548">
    <property type="entry name" value="HIBADH"/>
</dbReference>
<evidence type="ECO:0000259" key="8">
    <source>
        <dbReference type="Pfam" id="PF14833"/>
    </source>
</evidence>
<evidence type="ECO:0000256" key="3">
    <source>
        <dbReference type="ARBA" id="ARBA00023002"/>
    </source>
</evidence>
<evidence type="ECO:0000256" key="6">
    <source>
        <dbReference type="RuleBase" id="RU910714"/>
    </source>
</evidence>
<reference evidence="9 10" key="2">
    <citation type="submission" date="2019-01" db="EMBL/GenBank/DDBJ databases">
        <authorList>
            <person name="Li Y."/>
        </authorList>
    </citation>
    <scope>NUCLEOTIDE SEQUENCE [LARGE SCALE GENOMIC DNA]</scope>
    <source>
        <strain evidence="9 10">2D-5</strain>
    </source>
</reference>
<dbReference type="AlphaFoldDB" id="A0A443IXW3"/>
<dbReference type="UniPathway" id="UPA00362"/>
<dbReference type="Pfam" id="PF03446">
    <property type="entry name" value="NAD_binding_2"/>
    <property type="match status" value="1"/>
</dbReference>
<name>A0A443IXW3_9RHOB</name>
<comment type="pathway">
    <text evidence="6">Amino-acid degradation; L-valine degradation.</text>
</comment>
<dbReference type="InterPro" id="IPR036291">
    <property type="entry name" value="NAD(P)-bd_dom_sf"/>
</dbReference>
<dbReference type="GO" id="GO:0006574">
    <property type="term" value="P:L-valine catabolic process"/>
    <property type="evidence" value="ECO:0007669"/>
    <property type="project" value="UniProtKB-UniPathway"/>
</dbReference>